<comment type="similarity">
    <text evidence="16">Belongs to the TRAFAC class TrmE-Era-EngA-EngB-Septin-like GTPase superfamily. AIG1/Toc34/Toc159-like paraseptin GTPase family. TOC159 subfamily.</text>
</comment>
<dbReference type="CDD" id="cd01853">
    <property type="entry name" value="Toc34_like"/>
    <property type="match status" value="1"/>
</dbReference>
<dbReference type="InterPro" id="IPR027417">
    <property type="entry name" value="P-loop_NTPase"/>
</dbReference>
<dbReference type="Pfam" id="PF04548">
    <property type="entry name" value="AIG1"/>
    <property type="match status" value="1"/>
</dbReference>
<keyword evidence="9" id="KW-1002">Plastid outer membrane</keyword>
<evidence type="ECO:0000256" key="10">
    <source>
        <dbReference type="ARBA" id="ARBA00022842"/>
    </source>
</evidence>
<evidence type="ECO:0000256" key="13">
    <source>
        <dbReference type="ARBA" id="ARBA00023134"/>
    </source>
</evidence>
<dbReference type="InterPro" id="IPR024283">
    <property type="entry name" value="TOC159_MAD"/>
</dbReference>
<dbReference type="GO" id="GO:0016787">
    <property type="term" value="F:hydrolase activity"/>
    <property type="evidence" value="ECO:0007669"/>
    <property type="project" value="UniProtKB-KW"/>
</dbReference>
<dbReference type="SUPFAM" id="SSF52540">
    <property type="entry name" value="P-loop containing nucleoside triphosphate hydrolases"/>
    <property type="match status" value="1"/>
</dbReference>
<evidence type="ECO:0000256" key="7">
    <source>
        <dbReference type="ARBA" id="ARBA00022741"/>
    </source>
</evidence>
<keyword evidence="6" id="KW-0479">Metal-binding</keyword>
<keyword evidence="2" id="KW-0813">Transport</keyword>
<dbReference type="Proteomes" id="UP000516437">
    <property type="component" value="Chromosome 7"/>
</dbReference>
<feature type="region of interest" description="Disordered" evidence="17">
    <location>
        <begin position="410"/>
        <end position="476"/>
    </location>
</feature>
<comment type="caution">
    <text evidence="19">The sequence shown here is derived from an EMBL/GenBank/DDBJ whole genome shotgun (WGS) entry which is preliminary data.</text>
</comment>
<dbReference type="OrthoDB" id="8954335at2759"/>
<feature type="compositionally biased region" description="Polar residues" evidence="17">
    <location>
        <begin position="448"/>
        <end position="468"/>
    </location>
</feature>
<dbReference type="GO" id="GO:0015031">
    <property type="term" value="P:protein transport"/>
    <property type="evidence" value="ECO:0007669"/>
    <property type="project" value="UniProtKB-KW"/>
</dbReference>
<evidence type="ECO:0000256" key="4">
    <source>
        <dbReference type="ARBA" id="ARBA00022640"/>
    </source>
</evidence>
<keyword evidence="20" id="KW-1185">Reference proteome</keyword>
<feature type="region of interest" description="Disordered" evidence="17">
    <location>
        <begin position="778"/>
        <end position="817"/>
    </location>
</feature>
<dbReference type="GO" id="GO:0045036">
    <property type="term" value="P:protein targeting to chloroplast"/>
    <property type="evidence" value="ECO:0007669"/>
    <property type="project" value="TreeGrafter"/>
</dbReference>
<evidence type="ECO:0000256" key="6">
    <source>
        <dbReference type="ARBA" id="ARBA00022723"/>
    </source>
</evidence>
<reference evidence="19 20" key="1">
    <citation type="journal article" date="2019" name="Plant Biotechnol. J.">
        <title>The red bayberry genome and genetic basis of sex determination.</title>
        <authorList>
            <person name="Jia H.M."/>
            <person name="Jia H.J."/>
            <person name="Cai Q.L."/>
            <person name="Wang Y."/>
            <person name="Zhao H.B."/>
            <person name="Yang W.F."/>
            <person name="Wang G.Y."/>
            <person name="Li Y.H."/>
            <person name="Zhan D.L."/>
            <person name="Shen Y.T."/>
            <person name="Niu Q.F."/>
            <person name="Chang L."/>
            <person name="Qiu J."/>
            <person name="Zhao L."/>
            <person name="Xie H.B."/>
            <person name="Fu W.Y."/>
            <person name="Jin J."/>
            <person name="Li X.W."/>
            <person name="Jiao Y."/>
            <person name="Zhou C.C."/>
            <person name="Tu T."/>
            <person name="Chai C.Y."/>
            <person name="Gao J.L."/>
            <person name="Fan L.J."/>
            <person name="van de Weg E."/>
            <person name="Wang J.Y."/>
            <person name="Gao Z.S."/>
        </authorList>
    </citation>
    <scope>NUCLEOTIDE SEQUENCE [LARGE SCALE GENOMIC DNA]</scope>
    <source>
        <tissue evidence="19">Leaves</tissue>
    </source>
</reference>
<comment type="subcellular location">
    <subcellularLocation>
        <location evidence="15">Plastid</location>
        <location evidence="15">Chloroplast outer membrane</location>
        <topology evidence="15">Single-pass membrane protein</topology>
    </subcellularLocation>
</comment>
<comment type="cofactor">
    <cofactor evidence="1">
        <name>Mg(2+)</name>
        <dbReference type="ChEBI" id="CHEBI:18420"/>
    </cofactor>
</comment>
<feature type="compositionally biased region" description="Polar residues" evidence="17">
    <location>
        <begin position="413"/>
        <end position="422"/>
    </location>
</feature>
<evidence type="ECO:0000256" key="8">
    <source>
        <dbReference type="ARBA" id="ARBA00022801"/>
    </source>
</evidence>
<dbReference type="Pfam" id="PF11886">
    <property type="entry name" value="TOC159_MAD"/>
    <property type="match status" value="1"/>
</dbReference>
<feature type="region of interest" description="Disordered" evidence="17">
    <location>
        <begin position="334"/>
        <end position="374"/>
    </location>
</feature>
<dbReference type="GO" id="GO:0005525">
    <property type="term" value="F:GTP binding"/>
    <property type="evidence" value="ECO:0007669"/>
    <property type="project" value="UniProtKB-KW"/>
</dbReference>
<dbReference type="GO" id="GO:0046872">
    <property type="term" value="F:metal ion binding"/>
    <property type="evidence" value="ECO:0007669"/>
    <property type="project" value="UniProtKB-KW"/>
</dbReference>
<feature type="region of interest" description="Disordered" evidence="17">
    <location>
        <begin position="196"/>
        <end position="216"/>
    </location>
</feature>
<proteinExistence type="inferred from homology"/>
<protein>
    <recommendedName>
        <fullName evidence="18">AIG1-type G domain-containing protein</fullName>
    </recommendedName>
</protein>
<organism evidence="19 20">
    <name type="scientific">Morella rubra</name>
    <name type="common">Chinese bayberry</name>
    <dbReference type="NCBI Taxonomy" id="262757"/>
    <lineage>
        <taxon>Eukaryota</taxon>
        <taxon>Viridiplantae</taxon>
        <taxon>Streptophyta</taxon>
        <taxon>Embryophyta</taxon>
        <taxon>Tracheophyta</taxon>
        <taxon>Spermatophyta</taxon>
        <taxon>Magnoliopsida</taxon>
        <taxon>eudicotyledons</taxon>
        <taxon>Gunneridae</taxon>
        <taxon>Pentapetalae</taxon>
        <taxon>rosids</taxon>
        <taxon>fabids</taxon>
        <taxon>Fagales</taxon>
        <taxon>Myricaceae</taxon>
        <taxon>Morella</taxon>
    </lineage>
</organism>
<accession>A0A6A1V8I5</accession>
<feature type="compositionally biased region" description="Low complexity" evidence="17">
    <location>
        <begin position="428"/>
        <end position="443"/>
    </location>
</feature>
<evidence type="ECO:0000256" key="9">
    <source>
        <dbReference type="ARBA" id="ARBA00022805"/>
    </source>
</evidence>
<feature type="compositionally biased region" description="Acidic residues" evidence="17">
    <location>
        <begin position="780"/>
        <end position="805"/>
    </location>
</feature>
<evidence type="ECO:0000256" key="2">
    <source>
        <dbReference type="ARBA" id="ARBA00022448"/>
    </source>
</evidence>
<evidence type="ECO:0000256" key="11">
    <source>
        <dbReference type="ARBA" id="ARBA00022927"/>
    </source>
</evidence>
<keyword evidence="8" id="KW-0378">Hydrolase</keyword>
<evidence type="ECO:0000313" key="19">
    <source>
        <dbReference type="EMBL" id="KAB1207490.1"/>
    </source>
</evidence>
<gene>
    <name evidence="19" type="ORF">CJ030_MR7G000715</name>
</gene>
<dbReference type="InterPro" id="IPR006703">
    <property type="entry name" value="G_AIG1"/>
</dbReference>
<dbReference type="AlphaFoldDB" id="A0A6A1V8I5"/>
<dbReference type="FunFam" id="3.40.50.300:FF:000413">
    <property type="entry name" value="Translocase of chloroplast 120, chloroplastic"/>
    <property type="match status" value="1"/>
</dbReference>
<evidence type="ECO:0000256" key="3">
    <source>
        <dbReference type="ARBA" id="ARBA00022528"/>
    </source>
</evidence>
<evidence type="ECO:0000256" key="5">
    <source>
        <dbReference type="ARBA" id="ARBA00022692"/>
    </source>
</evidence>
<dbReference type="PANTHER" id="PTHR10903">
    <property type="entry name" value="GTPASE, IMAP FAMILY MEMBER-RELATED"/>
    <property type="match status" value="1"/>
</dbReference>
<dbReference type="InterPro" id="IPR045058">
    <property type="entry name" value="GIMA/IAN/Toc"/>
</dbReference>
<keyword evidence="12" id="KW-1133">Transmembrane helix</keyword>
<dbReference type="EMBL" id="RXIC02000025">
    <property type="protein sequence ID" value="KAB1207490.1"/>
    <property type="molecule type" value="Genomic_DNA"/>
</dbReference>
<keyword evidence="7" id="KW-0547">Nucleotide-binding</keyword>
<evidence type="ECO:0000313" key="20">
    <source>
        <dbReference type="Proteomes" id="UP000516437"/>
    </source>
</evidence>
<keyword evidence="11" id="KW-0653">Protein transport</keyword>
<dbReference type="PROSITE" id="PS51720">
    <property type="entry name" value="G_AIG1"/>
    <property type="match status" value="1"/>
</dbReference>
<name>A0A6A1V8I5_9ROSI</name>
<sequence>MENEAEILGGFQVEEKSVVGAVSEERIAERDVVGLEESKDLDDGDIFGEDMSTPKVLQERVVEPDSGPSGSGGGAGNVKIIGESGLQVVDGNANAGHGSEKFEEAFEVPSVGARGIINGVNFVGGKCVDEGGVVEGGTEMEIETVELNGSGDYGVLDGGENGGEKEVLEREDEVDLRSGQVVEKCANKDFDNVNFNRMPVDEKSENGGGDNVGGAITESLHETESSREILHENGNGEKLKDDNSGAECQGNGSGVLKDATAGIIPSQEDDSSDEPGGISSYMDIDNQYYRNSKAKDIQAGVDAECLLENSELKDTSADLHALVEESSVVSVLASSPAAEVSKTKNEESFLGNKNDLRPETNKVSQLQDADEDVHEVSNNHAVVEGIMMKEENAGQQRAQVNGKQEIQPVPELASSSGKSSNHAPPARPAGLGRAAPLLEPAPRVVQQPRVNGSVSQMQTQQMEDPSNGESEEYDETREKLQMIRVKFLRLAHRLGQTPHNVVVAQVLYRLGLAEQLRGRNGGRVGAFSFDRASSMAEQLEATGQGQEPLDFSCTIMVLGKSGVGKSATINSIFDEVKFGTDAFQMGTKKVQDVVGTVQGIKVRVIDTPGLLPSLSDQRQNEKILHSVKHFIKKTPPDIVLYLDRLDMQSRDFSDMPLLRTITEIFGPSIWFNAIVVLTHAASAPPDGPNGTASSYDMFVTQRSHVVQQAIRQAAGDMRLMNPVSLVENHSACRTNRAGQRVLPNGQIISHRSHLDSSFTCSWSLITVFNQGHQLKLPEEQFGDEDDLDDDLDDSSDSDEESELDELPPFKRLTKAQESRLSKAQKKAYLDELEYREKLFMKKQLKEEKKRRKMMKKMASSAMDLLGDFSENVEEESGGPATVPIPLPDYALPASFDSDNPSHRYRHLDSSNQWLIRPVLDTHGWDHDVGYEGINVERLFVVKEKIPLSFSSQVTKDKKDANVQLEVASSIKHGEGKATSLGFDMQTVGKDLAYTLRSETRFCNFRKNKAAAGLSVTLLGDALSAGLKIEDKLIANKRFQLVMTGGAMTARGDVAYGGSLEAQLRDKDHPFGRSLSTLGLSVMDWHGDLAIGCNLQSQIPVGRSSNLIARVNLNNRGAGQASIRLNSSEQIQLALVSLIPLLRKLHGYLQELQSSQ</sequence>
<dbReference type="GO" id="GO:0009707">
    <property type="term" value="C:chloroplast outer membrane"/>
    <property type="evidence" value="ECO:0007669"/>
    <property type="project" value="UniProtKB-SubCell"/>
</dbReference>
<keyword evidence="3" id="KW-0150">Chloroplast</keyword>
<feature type="domain" description="AIG1-type G" evidence="18">
    <location>
        <begin position="550"/>
        <end position="777"/>
    </location>
</feature>
<dbReference type="Gene3D" id="3.40.50.300">
    <property type="entry name" value="P-loop containing nucleotide triphosphate hydrolases"/>
    <property type="match status" value="1"/>
</dbReference>
<keyword evidence="13" id="KW-0342">GTP-binding</keyword>
<evidence type="ECO:0000256" key="1">
    <source>
        <dbReference type="ARBA" id="ARBA00001946"/>
    </source>
</evidence>
<keyword evidence="14" id="KW-0472">Membrane</keyword>
<evidence type="ECO:0000256" key="15">
    <source>
        <dbReference type="ARBA" id="ARBA00023766"/>
    </source>
</evidence>
<keyword evidence="4" id="KW-0934">Plastid</keyword>
<evidence type="ECO:0000256" key="17">
    <source>
        <dbReference type="SAM" id="MobiDB-lite"/>
    </source>
</evidence>
<evidence type="ECO:0000256" key="12">
    <source>
        <dbReference type="ARBA" id="ARBA00022989"/>
    </source>
</evidence>
<evidence type="ECO:0000256" key="14">
    <source>
        <dbReference type="ARBA" id="ARBA00023136"/>
    </source>
</evidence>
<dbReference type="PANTHER" id="PTHR10903:SF135">
    <property type="entry name" value="TRANSLOCASE OF CHLOROPLAST 120, CHLOROPLASTIC-RELATED"/>
    <property type="match status" value="1"/>
</dbReference>
<evidence type="ECO:0000259" key="18">
    <source>
        <dbReference type="PROSITE" id="PS51720"/>
    </source>
</evidence>
<evidence type="ECO:0000256" key="16">
    <source>
        <dbReference type="ARBA" id="ARBA00023775"/>
    </source>
</evidence>
<keyword evidence="10" id="KW-0460">Magnesium</keyword>
<keyword evidence="5" id="KW-0812">Transmembrane</keyword>